<dbReference type="EMBL" id="MUGX01000012">
    <property type="protein sequence ID" value="OXA87478.1"/>
    <property type="molecule type" value="Genomic_DNA"/>
</dbReference>
<evidence type="ECO:0000313" key="3">
    <source>
        <dbReference type="Proteomes" id="UP000032061"/>
    </source>
</evidence>
<keyword evidence="4" id="KW-1185">Reference proteome</keyword>
<comment type="caution">
    <text evidence="1">The sequence shown here is derived from an EMBL/GenBank/DDBJ whole genome shotgun (WGS) entry which is preliminary data.</text>
</comment>
<sequence length="91" mass="10344">MQIENQKPTHHDVMPAVANFLSNLWLEGEFREQPDHLTKIFEALLETEIGNDLDFRTKMIGCIKTSKMLAKALEPFSDQQIAQACNKIISA</sequence>
<evidence type="ECO:0000313" key="2">
    <source>
        <dbReference type="EMBL" id="OXA87478.1"/>
    </source>
</evidence>
<dbReference type="STRING" id="37752.IW18_21905"/>
<organism evidence="1 3">
    <name type="scientific">Flavobacterium hibernum</name>
    <dbReference type="NCBI Taxonomy" id="37752"/>
    <lineage>
        <taxon>Bacteria</taxon>
        <taxon>Pseudomonadati</taxon>
        <taxon>Bacteroidota</taxon>
        <taxon>Flavobacteriia</taxon>
        <taxon>Flavobacteriales</taxon>
        <taxon>Flavobacteriaceae</taxon>
        <taxon>Flavobacterium</taxon>
    </lineage>
</organism>
<dbReference type="Proteomes" id="UP000198302">
    <property type="component" value="Unassembled WGS sequence"/>
</dbReference>
<name>A0A0D0EUW0_9FLAO</name>
<proteinExistence type="predicted"/>
<protein>
    <submittedName>
        <fullName evidence="1">Uncharacterized protein</fullName>
    </submittedName>
</protein>
<dbReference type="Proteomes" id="UP000032061">
    <property type="component" value="Unassembled WGS sequence"/>
</dbReference>
<gene>
    <name evidence="2" type="ORF">B0A73_11165</name>
    <name evidence="1" type="ORF">IW18_21905</name>
</gene>
<reference evidence="2 4" key="2">
    <citation type="submission" date="2016-11" db="EMBL/GenBank/DDBJ databases">
        <title>Whole genomes of Flavobacteriaceae.</title>
        <authorList>
            <person name="Stine C."/>
            <person name="Li C."/>
            <person name="Tadesse D."/>
        </authorList>
    </citation>
    <scope>NUCLEOTIDE SEQUENCE [LARGE SCALE GENOMIC DNA]</scope>
    <source>
        <strain evidence="2 4">ATCC 51468</strain>
    </source>
</reference>
<dbReference type="AlphaFoldDB" id="A0A0D0EUW0"/>
<dbReference type="OrthoDB" id="1370770at2"/>
<reference evidence="1 3" key="1">
    <citation type="submission" date="2015-01" db="EMBL/GenBank/DDBJ databases">
        <title>Genome of Flavobacterium hibernum DSM 12611.</title>
        <authorList>
            <person name="Stropko S.J."/>
            <person name="Pipes S.E."/>
            <person name="Newman J.D."/>
        </authorList>
    </citation>
    <scope>NUCLEOTIDE SEQUENCE [LARGE SCALE GENOMIC DNA]</scope>
    <source>
        <strain evidence="1 3">DSM 12611</strain>
    </source>
</reference>
<accession>A0A0D0EUW0</accession>
<dbReference type="RefSeq" id="WP_041520341.1">
    <property type="nucleotide sequence ID" value="NZ_JPRK01000027.1"/>
</dbReference>
<evidence type="ECO:0000313" key="1">
    <source>
        <dbReference type="EMBL" id="KIO50611.1"/>
    </source>
</evidence>
<dbReference type="EMBL" id="JPRK01000027">
    <property type="protein sequence ID" value="KIO50611.1"/>
    <property type="molecule type" value="Genomic_DNA"/>
</dbReference>
<evidence type="ECO:0000313" key="4">
    <source>
        <dbReference type="Proteomes" id="UP000198302"/>
    </source>
</evidence>